<organism evidence="1 2">
    <name type="scientific">Streptomyces tagetis</name>
    <dbReference type="NCBI Taxonomy" id="2820809"/>
    <lineage>
        <taxon>Bacteria</taxon>
        <taxon>Bacillati</taxon>
        <taxon>Actinomycetota</taxon>
        <taxon>Actinomycetes</taxon>
        <taxon>Kitasatosporales</taxon>
        <taxon>Streptomycetaceae</taxon>
        <taxon>Streptomyces</taxon>
    </lineage>
</organism>
<accession>A0A940XWR8</accession>
<sequence>MGGRAADVRRGMMALSTFKKRVDDLLTTFEDSAGGASKVGTHRLAESAFGSGAFPEGKLLHLEYERVHERITALSKSLGLQLEAMQIAVHGVDVTFDNLELEQRDRFHQIRAEVNQAREVMLGLVEERRNKADQTDAGY</sequence>
<protein>
    <submittedName>
        <fullName evidence="1">Uncharacterized protein</fullName>
    </submittedName>
</protein>
<dbReference type="EMBL" id="JAGPNL010000015">
    <property type="protein sequence ID" value="MBQ0830948.1"/>
    <property type="molecule type" value="Genomic_DNA"/>
</dbReference>
<evidence type="ECO:0000313" key="2">
    <source>
        <dbReference type="Proteomes" id="UP000677875"/>
    </source>
</evidence>
<gene>
    <name evidence="1" type="ORF">J5Y05_31365</name>
</gene>
<comment type="caution">
    <text evidence="1">The sequence shown here is derived from an EMBL/GenBank/DDBJ whole genome shotgun (WGS) entry which is preliminary data.</text>
</comment>
<proteinExistence type="predicted"/>
<reference evidence="1" key="1">
    <citation type="submission" date="2021-04" db="EMBL/GenBank/DDBJ databases">
        <title>Genome seq and assembly of Streptomyces sp. RG38.</title>
        <authorList>
            <person name="Chhetri G."/>
        </authorList>
    </citation>
    <scope>NUCLEOTIDE SEQUENCE</scope>
    <source>
        <strain evidence="1">RG38</strain>
    </source>
</reference>
<dbReference type="AlphaFoldDB" id="A0A940XWR8"/>
<name>A0A940XWR8_9ACTN</name>
<keyword evidence="2" id="KW-1185">Reference proteome</keyword>
<evidence type="ECO:0000313" key="1">
    <source>
        <dbReference type="EMBL" id="MBQ0830948.1"/>
    </source>
</evidence>
<dbReference type="Proteomes" id="UP000677875">
    <property type="component" value="Unassembled WGS sequence"/>
</dbReference>